<evidence type="ECO:0000256" key="5">
    <source>
        <dbReference type="ARBA" id="ARBA00029722"/>
    </source>
</evidence>
<dbReference type="GO" id="GO:0004553">
    <property type="term" value="F:hydrolase activity, hydrolyzing O-glycosyl compounds"/>
    <property type="evidence" value="ECO:0007669"/>
    <property type="project" value="InterPro"/>
</dbReference>
<evidence type="ECO:0000256" key="4">
    <source>
        <dbReference type="ARBA" id="ARBA00023295"/>
    </source>
</evidence>
<evidence type="ECO:0000256" key="2">
    <source>
        <dbReference type="ARBA" id="ARBA00014569"/>
    </source>
</evidence>
<dbReference type="EMBL" id="CP000472">
    <property type="protein sequence ID" value="ACJ27186.1"/>
    <property type="molecule type" value="Genomic_DNA"/>
</dbReference>
<evidence type="ECO:0000256" key="7">
    <source>
        <dbReference type="ARBA" id="ARBA00031665"/>
    </source>
</evidence>
<dbReference type="HOGENOM" id="CLU_1873390_0_0_6"/>
<evidence type="ECO:0000259" key="8">
    <source>
        <dbReference type="PROSITE" id="PS51762"/>
    </source>
</evidence>
<dbReference type="OrthoDB" id="9809583at2"/>
<dbReference type="InterPro" id="IPR044791">
    <property type="entry name" value="Beta-glucanase/XTH"/>
</dbReference>
<evidence type="ECO:0000313" key="9">
    <source>
        <dbReference type="EMBL" id="ACJ27186.1"/>
    </source>
</evidence>
<evidence type="ECO:0000256" key="6">
    <source>
        <dbReference type="ARBA" id="ARBA00029771"/>
    </source>
</evidence>
<dbReference type="InterPro" id="IPR013320">
    <property type="entry name" value="ConA-like_dom_sf"/>
</dbReference>
<dbReference type="KEGG" id="swp:swp_0352"/>
<dbReference type="PROSITE" id="PS51762">
    <property type="entry name" value="GH16_2"/>
    <property type="match status" value="1"/>
</dbReference>
<dbReference type="InterPro" id="IPR000757">
    <property type="entry name" value="Beta-glucanase-like"/>
</dbReference>
<keyword evidence="3" id="KW-0378">Hydrolase</keyword>
<evidence type="ECO:0000256" key="3">
    <source>
        <dbReference type="ARBA" id="ARBA00022801"/>
    </source>
</evidence>
<dbReference type="SUPFAM" id="SSF49899">
    <property type="entry name" value="Concanavalin A-like lectins/glucanases"/>
    <property type="match status" value="1"/>
</dbReference>
<dbReference type="GO" id="GO:0005975">
    <property type="term" value="P:carbohydrate metabolic process"/>
    <property type="evidence" value="ECO:0007669"/>
    <property type="project" value="InterPro"/>
</dbReference>
<organism evidence="9 10">
    <name type="scientific">Shewanella piezotolerans (strain WP3 / JCM 13877)</name>
    <dbReference type="NCBI Taxonomy" id="225849"/>
    <lineage>
        <taxon>Bacteria</taxon>
        <taxon>Pseudomonadati</taxon>
        <taxon>Pseudomonadota</taxon>
        <taxon>Gammaproteobacteria</taxon>
        <taxon>Alteromonadales</taxon>
        <taxon>Shewanellaceae</taxon>
        <taxon>Shewanella</taxon>
    </lineage>
</organism>
<evidence type="ECO:0000256" key="1">
    <source>
        <dbReference type="ARBA" id="ARBA00006865"/>
    </source>
</evidence>
<accession>B8CHR0</accession>
<keyword evidence="4" id="KW-0326">Glycosidase</keyword>
<dbReference type="PANTHER" id="PTHR31062">
    <property type="entry name" value="XYLOGLUCAN ENDOTRANSGLUCOSYLASE/HYDROLASE PROTEIN 8-RELATED"/>
    <property type="match status" value="1"/>
</dbReference>
<dbReference type="Proteomes" id="UP000000753">
    <property type="component" value="Chromosome"/>
</dbReference>
<dbReference type="Pfam" id="PF00722">
    <property type="entry name" value="Glyco_hydro_16"/>
    <property type="match status" value="1"/>
</dbReference>
<sequence length="158" mass="17853">MKPAARAGVVSSFFLFASPYDIAPNGNGLHHEIDIEFLGDNTNFMQINFWRNGEPAAGENALLIPLQFDAALDFHRYGIRWSSGKIQWYVDGLLVHQVDSNNSPHIPTTNESNLMTMMNMWATHEDISVWAGEFDPALGAAQSYYKDFSYQTLKQCQF</sequence>
<gene>
    <name evidence="9" type="ordered locus">swp_0352</name>
</gene>
<keyword evidence="10" id="KW-1185">Reference proteome</keyword>
<comment type="similarity">
    <text evidence="1">Belongs to the glycosyl hydrolase 16 family.</text>
</comment>
<proteinExistence type="inferred from homology"/>
<dbReference type="CAZy" id="GH16">
    <property type="family name" value="Glycoside Hydrolase Family 16"/>
</dbReference>
<protein>
    <recommendedName>
        <fullName evidence="2">Beta-glucanase</fullName>
    </recommendedName>
    <alternativeName>
        <fullName evidence="7">1,3-1,4-beta-D-glucan 4-glucanohydrolase</fullName>
    </alternativeName>
    <alternativeName>
        <fullName evidence="6">Endo-beta-1,3-1,4 glucanase</fullName>
    </alternativeName>
    <alternativeName>
        <fullName evidence="5">Lichenase</fullName>
    </alternativeName>
</protein>
<dbReference type="Gene3D" id="2.60.120.200">
    <property type="match status" value="1"/>
</dbReference>
<dbReference type="AlphaFoldDB" id="B8CHR0"/>
<feature type="domain" description="GH16" evidence="8">
    <location>
        <begin position="1"/>
        <end position="155"/>
    </location>
</feature>
<evidence type="ECO:0000313" key="10">
    <source>
        <dbReference type="Proteomes" id="UP000000753"/>
    </source>
</evidence>
<name>B8CHR0_SHEPW</name>
<dbReference type="eggNOG" id="COG2273">
    <property type="taxonomic scope" value="Bacteria"/>
</dbReference>
<reference evidence="9 10" key="1">
    <citation type="journal article" date="2008" name="PLoS ONE">
        <title>Environmental adaptation: genomic analysis of the piezotolerant and psychrotolerant deep-sea iron reducing bacterium Shewanella piezotolerans WP3.</title>
        <authorList>
            <person name="Wang F."/>
            <person name="Wang J."/>
            <person name="Jian H."/>
            <person name="Zhang B."/>
            <person name="Li S."/>
            <person name="Wang F."/>
            <person name="Zeng X."/>
            <person name="Gao L."/>
            <person name="Bartlett D.H."/>
            <person name="Yu J."/>
            <person name="Hu S."/>
            <person name="Xiao X."/>
        </authorList>
    </citation>
    <scope>NUCLEOTIDE SEQUENCE [LARGE SCALE GENOMIC DNA]</scope>
    <source>
        <strain evidence="10">WP3 / JCM 13877</strain>
    </source>
</reference>